<reference evidence="1" key="1">
    <citation type="journal article" date="2015" name="Nature">
        <title>Complex archaea that bridge the gap between prokaryotes and eukaryotes.</title>
        <authorList>
            <person name="Spang A."/>
            <person name="Saw J.H."/>
            <person name="Jorgensen S.L."/>
            <person name="Zaremba-Niedzwiedzka K."/>
            <person name="Martijn J."/>
            <person name="Lind A.E."/>
            <person name="van Eijk R."/>
            <person name="Schleper C."/>
            <person name="Guy L."/>
            <person name="Ettema T.J."/>
        </authorList>
    </citation>
    <scope>NUCLEOTIDE SEQUENCE</scope>
</reference>
<comment type="caution">
    <text evidence="1">The sequence shown here is derived from an EMBL/GenBank/DDBJ whole genome shotgun (WGS) entry which is preliminary data.</text>
</comment>
<accession>A0A0F9IT68</accession>
<evidence type="ECO:0008006" key="2">
    <source>
        <dbReference type="Google" id="ProtNLM"/>
    </source>
</evidence>
<protein>
    <recommendedName>
        <fullName evidence="2">Hedgehog/Intein (Hint) domain-containing protein</fullName>
    </recommendedName>
</protein>
<proteinExistence type="predicted"/>
<organism evidence="1">
    <name type="scientific">marine sediment metagenome</name>
    <dbReference type="NCBI Taxonomy" id="412755"/>
    <lineage>
        <taxon>unclassified sequences</taxon>
        <taxon>metagenomes</taxon>
        <taxon>ecological metagenomes</taxon>
    </lineage>
</organism>
<dbReference type="Gene3D" id="2.170.16.10">
    <property type="entry name" value="Hedgehog/Intein (Hint) domain"/>
    <property type="match status" value="1"/>
</dbReference>
<evidence type="ECO:0000313" key="1">
    <source>
        <dbReference type="EMBL" id="KKM60559.1"/>
    </source>
</evidence>
<gene>
    <name evidence="1" type="ORF">LCGC14_1540650</name>
</gene>
<name>A0A0F9IT68_9ZZZZ</name>
<dbReference type="InterPro" id="IPR036844">
    <property type="entry name" value="Hint_dom_sf"/>
</dbReference>
<sequence>MSRGLSAAAKSYTGPIRWAVKITLLDSTLRYYAQEAITFLGQAYEPYLESVAPVRLTRTLEADSTEIELRNVDLTIGDLLREKAFDGAQCTVKLLLLSINQEVEILPRGVLREEEQDQRLARFQVTSRLDPSLLSVTSRKFTTADFPIVASQQIPGTSGERTQPSGRGVGCVLEGTEIVPLGHLVQVTFKDNLDWIQIKLSETWQLTGTPDHPVYTDRGKIPLADVALGESVVTRNGLVPVTAKRKLRFLAQKLVVTMRRGHLIWANEILSHNKLSEPEVSF</sequence>
<dbReference type="EMBL" id="LAZR01011655">
    <property type="protein sequence ID" value="KKM60559.1"/>
    <property type="molecule type" value="Genomic_DNA"/>
</dbReference>
<dbReference type="AlphaFoldDB" id="A0A0F9IT68"/>
<dbReference type="SUPFAM" id="SSF51294">
    <property type="entry name" value="Hedgehog/intein (Hint) domain"/>
    <property type="match status" value="1"/>
</dbReference>